<feature type="chain" id="PRO_5016395964" description="Type IX secretion system protein PorQ" evidence="1">
    <location>
        <begin position="28"/>
        <end position="349"/>
    </location>
</feature>
<dbReference type="AlphaFoldDB" id="A0A2Z3GX01"/>
<organism evidence="2 3">
    <name type="scientific">Hymenobacter nivis</name>
    <dbReference type="NCBI Taxonomy" id="1850093"/>
    <lineage>
        <taxon>Bacteria</taxon>
        <taxon>Pseudomonadati</taxon>
        <taxon>Bacteroidota</taxon>
        <taxon>Cytophagia</taxon>
        <taxon>Cytophagales</taxon>
        <taxon>Hymenobacteraceae</taxon>
        <taxon>Hymenobacter</taxon>
    </lineage>
</organism>
<evidence type="ECO:0000256" key="1">
    <source>
        <dbReference type="SAM" id="SignalP"/>
    </source>
</evidence>
<name>A0A2Z3GX01_9BACT</name>
<dbReference type="EMBL" id="CP029145">
    <property type="protein sequence ID" value="AWM33250.1"/>
    <property type="molecule type" value="Genomic_DNA"/>
</dbReference>
<dbReference type="NCBIfam" id="NF033711">
    <property type="entry name" value="T9SS_PorQ"/>
    <property type="match status" value="1"/>
</dbReference>
<evidence type="ECO:0000313" key="3">
    <source>
        <dbReference type="Proteomes" id="UP000245999"/>
    </source>
</evidence>
<feature type="signal peptide" evidence="1">
    <location>
        <begin position="1"/>
        <end position="27"/>
    </location>
</feature>
<evidence type="ECO:0008006" key="4">
    <source>
        <dbReference type="Google" id="ProtNLM"/>
    </source>
</evidence>
<reference evidence="3" key="1">
    <citation type="submission" date="2018-04" db="EMBL/GenBank/DDBJ databases">
        <title>Complete genome of Antarctic heterotrophic bacterium Hymenobacter nivis.</title>
        <authorList>
            <person name="Terashima M."/>
        </authorList>
    </citation>
    <scope>NUCLEOTIDE SEQUENCE [LARGE SCALE GENOMIC DNA]</scope>
    <source>
        <strain evidence="3">NBRC 111535</strain>
    </source>
</reference>
<proteinExistence type="predicted"/>
<dbReference type="KEGG" id="hnv:DDQ68_10940"/>
<dbReference type="NCBIfam" id="NF033709">
    <property type="entry name" value="PorV_fam"/>
    <property type="match status" value="1"/>
</dbReference>
<dbReference type="Proteomes" id="UP000245999">
    <property type="component" value="Chromosome"/>
</dbReference>
<keyword evidence="1" id="KW-0732">Signal</keyword>
<gene>
    <name evidence="2" type="ORF">DDQ68_10940</name>
</gene>
<dbReference type="RefSeq" id="WP_109656332.1">
    <property type="nucleotide sequence ID" value="NZ_CP029145.1"/>
</dbReference>
<evidence type="ECO:0000313" key="2">
    <source>
        <dbReference type="EMBL" id="AWM33250.1"/>
    </source>
</evidence>
<dbReference type="OrthoDB" id="9809953at2"/>
<accession>A0A2Z3GX01</accession>
<protein>
    <recommendedName>
        <fullName evidence="4">Type IX secretion system protein PorQ</fullName>
    </recommendedName>
</protein>
<sequence length="349" mass="36775">MKHFSARRLAGFAFGLAGLLGALPAAAQLGGRAVLPFLDLPPGAQLAAWGGMNPSARSADPTMLFGNPALLNADMDHRLALSYVGYVADIKQSTAAYVFNTAKAGRFGLALTYVNYADLPSYDAAGNSLGSFVVSEYTAGVSDSYTKGKFTFGLTAKLAVSSIAGIRSLAGVADAGVLYKHPTQDFTLGLVAKNVGYQFVPYAGTTRGPLPLDVQLGTTAKPTHMPVRFSLTAHHLQQWDIQYLDPAATTLDANGGVQAPKKSFGDNLARHFTVGAALVLSQNLQLRVGYNHLQRRELRLATTSGGAGLSFGAMVAISGFQLDYTYATLQAAGASNYFTLARALVKKKD</sequence>
<keyword evidence="3" id="KW-1185">Reference proteome</keyword>